<reference evidence="2 3" key="1">
    <citation type="submission" date="2020-01" db="EMBL/GenBank/DDBJ databases">
        <authorList>
            <person name="Cicha C.L."/>
            <person name="Wiedenheft B."/>
        </authorList>
    </citation>
    <scope>NUCLEOTIDE SEQUENCE [LARGE SCALE GENOMIC DNA]</scope>
</reference>
<feature type="domain" description="Helicase ATP-binding" evidence="1">
    <location>
        <begin position="35"/>
        <end position="138"/>
    </location>
</feature>
<dbReference type="GO" id="GO:0004386">
    <property type="term" value="F:helicase activity"/>
    <property type="evidence" value="ECO:0007669"/>
    <property type="project" value="UniProtKB-KW"/>
</dbReference>
<dbReference type="InterPro" id="IPR014001">
    <property type="entry name" value="Helicase_ATP-bd"/>
</dbReference>
<dbReference type="GO" id="GO:0003677">
    <property type="term" value="F:DNA binding"/>
    <property type="evidence" value="ECO:0007669"/>
    <property type="project" value="InterPro"/>
</dbReference>
<protein>
    <submittedName>
        <fullName evidence="2">Putative helicase</fullName>
    </submittedName>
</protein>
<dbReference type="InterPro" id="IPR027417">
    <property type="entry name" value="P-loop_NTPase"/>
</dbReference>
<dbReference type="PANTHER" id="PTHR47396">
    <property type="entry name" value="TYPE I RESTRICTION ENZYME ECOKI R PROTEIN"/>
    <property type="match status" value="1"/>
</dbReference>
<dbReference type="EMBL" id="MT002975">
    <property type="protein sequence ID" value="QIC52918.1"/>
    <property type="molecule type" value="Genomic_DNA"/>
</dbReference>
<evidence type="ECO:0000313" key="3">
    <source>
        <dbReference type="Proteomes" id="UP000503412"/>
    </source>
</evidence>
<dbReference type="InterPro" id="IPR006935">
    <property type="entry name" value="Helicase/UvrB_N"/>
</dbReference>
<dbReference type="PROSITE" id="PS51192">
    <property type="entry name" value="HELICASE_ATP_BIND_1"/>
    <property type="match status" value="1"/>
</dbReference>
<dbReference type="InterPro" id="IPR050742">
    <property type="entry name" value="Helicase_Restrict-Modif_Enz"/>
</dbReference>
<evidence type="ECO:0000259" key="1">
    <source>
        <dbReference type="PROSITE" id="PS51192"/>
    </source>
</evidence>
<keyword evidence="2" id="KW-0347">Helicase</keyword>
<dbReference type="SUPFAM" id="SSF52540">
    <property type="entry name" value="P-loop containing nucleoside triphosphate hydrolases"/>
    <property type="match status" value="1"/>
</dbReference>
<dbReference type="Pfam" id="PF04851">
    <property type="entry name" value="ResIII"/>
    <property type="match status" value="1"/>
</dbReference>
<sequence>MKIFLVIIKNHGKGGIGLKTLLRPYQQEAVNAVIEYVKSSIMPCMVEAPTGAGKSVIIAEIARIIYEMTGKRILVTAPSAELVIQNRAKFIATGYPASMYSASAGKKSTRHHVVFGTPLTIKSNIKAFQKKLCHGYLR</sequence>
<keyword evidence="2" id="KW-0378">Hydrolase</keyword>
<dbReference type="Gene3D" id="3.40.50.300">
    <property type="entry name" value="P-loop containing nucleotide triphosphate hydrolases"/>
    <property type="match status" value="1"/>
</dbReference>
<keyword evidence="2" id="KW-0547">Nucleotide-binding</keyword>
<proteinExistence type="predicted"/>
<dbReference type="GO" id="GO:0016787">
    <property type="term" value="F:hydrolase activity"/>
    <property type="evidence" value="ECO:0007669"/>
    <property type="project" value="InterPro"/>
</dbReference>
<keyword evidence="2" id="KW-0067">ATP-binding</keyword>
<evidence type="ECO:0000313" key="2">
    <source>
        <dbReference type="EMBL" id="QIC52918.1"/>
    </source>
</evidence>
<organism evidence="2 3">
    <name type="scientific">Brucella phage EF4</name>
    <dbReference type="NCBI Taxonomy" id="2706778"/>
    <lineage>
        <taxon>Viruses</taxon>
        <taxon>Duplodnaviria</taxon>
        <taxon>Heunggongvirae</taxon>
        <taxon>Uroviricota</taxon>
        <taxon>Caudoviricetes</taxon>
        <taxon>Perisivirus</taxon>
        <taxon>Perisivirus Pr</taxon>
    </lineage>
</organism>
<name>A0A6C0X4N3_9CAUD</name>
<dbReference type="GO" id="GO:0005524">
    <property type="term" value="F:ATP binding"/>
    <property type="evidence" value="ECO:0007669"/>
    <property type="project" value="InterPro"/>
</dbReference>
<dbReference type="Proteomes" id="UP000503412">
    <property type="component" value="Segment"/>
</dbReference>
<accession>A0A6C0X4N3</accession>
<dbReference type="PANTHER" id="PTHR47396:SF1">
    <property type="entry name" value="ATP-DEPENDENT HELICASE IRC3-RELATED"/>
    <property type="match status" value="1"/>
</dbReference>